<feature type="region of interest" description="Disordered" evidence="1">
    <location>
        <begin position="66"/>
        <end position="86"/>
    </location>
</feature>
<gene>
    <name evidence="2" type="ORF">HORIV_35400</name>
</gene>
<protein>
    <submittedName>
        <fullName evidence="2">Uncharacterized protein</fullName>
    </submittedName>
</protein>
<sequence length="86" mass="8340">MAQPPGVTALGTGAQGLAPETVAAGLEATAQAPYSIALGRGAAAAITGGLAINAVSYLPATYDQTGSLQGHPDRFTTSGHAGGGRY</sequence>
<dbReference type="Proteomes" id="UP000289555">
    <property type="component" value="Chromosome"/>
</dbReference>
<name>A0ABM7GKA9_9GAMM</name>
<dbReference type="InterPro" id="IPR011049">
    <property type="entry name" value="Serralysin-like_metalloprot_C"/>
</dbReference>
<dbReference type="EMBL" id="AP019416">
    <property type="protein sequence ID" value="BBI51119.1"/>
    <property type="molecule type" value="Genomic_DNA"/>
</dbReference>
<evidence type="ECO:0000313" key="2">
    <source>
        <dbReference type="EMBL" id="BBI51119.1"/>
    </source>
</evidence>
<evidence type="ECO:0000313" key="3">
    <source>
        <dbReference type="Proteomes" id="UP000289555"/>
    </source>
</evidence>
<evidence type="ECO:0000256" key="1">
    <source>
        <dbReference type="SAM" id="MobiDB-lite"/>
    </source>
</evidence>
<dbReference type="Gene3D" id="2.150.10.10">
    <property type="entry name" value="Serralysin-like metalloprotease, C-terminal"/>
    <property type="match status" value="1"/>
</dbReference>
<reference evidence="3" key="1">
    <citation type="journal article" date="2019" name="Microbiol. Resour. Announc.">
        <title>Complete Genome Sequence of Halomonas olivaria, a Moderately Halophilic Bacterium Isolated from Olive Processing Effluents, Obtained by Nanopore Sequencing.</title>
        <authorList>
            <person name="Nagata S."/>
            <person name="Ii K.M."/>
            <person name="Tsukimi T."/>
            <person name="Miura M.C."/>
            <person name="Galipon J."/>
            <person name="Arakawa K."/>
        </authorList>
    </citation>
    <scope>NUCLEOTIDE SEQUENCE [LARGE SCALE GENOMIC DNA]</scope>
    <source>
        <strain evidence="3">TYRC17</strain>
    </source>
</reference>
<accession>A0ABM7GKA9</accession>
<keyword evidence="3" id="KW-1185">Reference proteome</keyword>
<proteinExistence type="predicted"/>
<organism evidence="2 3">
    <name type="scientific">Vreelandella olivaria</name>
    <dbReference type="NCBI Taxonomy" id="390919"/>
    <lineage>
        <taxon>Bacteria</taxon>
        <taxon>Pseudomonadati</taxon>
        <taxon>Pseudomonadota</taxon>
        <taxon>Gammaproteobacteria</taxon>
        <taxon>Oceanospirillales</taxon>
        <taxon>Halomonadaceae</taxon>
        <taxon>Vreelandella</taxon>
    </lineage>
</organism>